<feature type="domain" description="Major facilitator superfamily (MFS) profile" evidence="6">
    <location>
        <begin position="13"/>
        <end position="429"/>
    </location>
</feature>
<gene>
    <name evidence="7" type="ORF">GCM10023187_19610</name>
</gene>
<feature type="transmembrane region" description="Helical" evidence="5">
    <location>
        <begin position="331"/>
        <end position="352"/>
    </location>
</feature>
<dbReference type="InterPro" id="IPR036259">
    <property type="entry name" value="MFS_trans_sf"/>
</dbReference>
<feature type="transmembrane region" description="Helical" evidence="5">
    <location>
        <begin position="165"/>
        <end position="186"/>
    </location>
</feature>
<comment type="subcellular location">
    <subcellularLocation>
        <location evidence="1">Membrane</location>
        <topology evidence="1">Multi-pass membrane protein</topology>
    </subcellularLocation>
</comment>
<evidence type="ECO:0000313" key="7">
    <source>
        <dbReference type="EMBL" id="GAA4403499.1"/>
    </source>
</evidence>
<dbReference type="Gene3D" id="1.20.1250.20">
    <property type="entry name" value="MFS general substrate transporter like domains"/>
    <property type="match status" value="2"/>
</dbReference>
<dbReference type="InterPro" id="IPR050382">
    <property type="entry name" value="MFS_Na/Anion_cotransporter"/>
</dbReference>
<dbReference type="InterPro" id="IPR011701">
    <property type="entry name" value="MFS"/>
</dbReference>
<keyword evidence="4 5" id="KW-0472">Membrane</keyword>
<evidence type="ECO:0000313" key="8">
    <source>
        <dbReference type="Proteomes" id="UP001500936"/>
    </source>
</evidence>
<feature type="transmembrane region" description="Helical" evidence="5">
    <location>
        <begin position="403"/>
        <end position="425"/>
    </location>
</feature>
<dbReference type="PROSITE" id="PS50850">
    <property type="entry name" value="MFS"/>
    <property type="match status" value="1"/>
</dbReference>
<dbReference type="Pfam" id="PF07690">
    <property type="entry name" value="MFS_1"/>
    <property type="match status" value="1"/>
</dbReference>
<dbReference type="PANTHER" id="PTHR11662">
    <property type="entry name" value="SOLUTE CARRIER FAMILY 17"/>
    <property type="match status" value="1"/>
</dbReference>
<dbReference type="InterPro" id="IPR020846">
    <property type="entry name" value="MFS_dom"/>
</dbReference>
<protein>
    <submittedName>
        <fullName evidence="7">MFS transporter</fullName>
    </submittedName>
</protein>
<evidence type="ECO:0000256" key="1">
    <source>
        <dbReference type="ARBA" id="ARBA00004141"/>
    </source>
</evidence>
<feature type="transmembrane region" description="Helical" evidence="5">
    <location>
        <begin position="78"/>
        <end position="97"/>
    </location>
</feature>
<evidence type="ECO:0000256" key="2">
    <source>
        <dbReference type="ARBA" id="ARBA00022692"/>
    </source>
</evidence>
<dbReference type="Proteomes" id="UP001500936">
    <property type="component" value="Unassembled WGS sequence"/>
</dbReference>
<dbReference type="EMBL" id="BAABHB010000003">
    <property type="protein sequence ID" value="GAA4403499.1"/>
    <property type="molecule type" value="Genomic_DNA"/>
</dbReference>
<dbReference type="RefSeq" id="WP_345266475.1">
    <property type="nucleotide sequence ID" value="NZ_BAABHB010000003.1"/>
</dbReference>
<dbReference type="PANTHER" id="PTHR11662:SF285">
    <property type="entry name" value="HEXURONATE TRANSPORTER"/>
    <property type="match status" value="1"/>
</dbReference>
<feature type="transmembrane region" description="Helical" evidence="5">
    <location>
        <begin position="307"/>
        <end position="325"/>
    </location>
</feature>
<accession>A0ABP8KBI4</accession>
<comment type="caution">
    <text evidence="7">The sequence shown here is derived from an EMBL/GenBank/DDBJ whole genome shotgun (WGS) entry which is preliminary data.</text>
</comment>
<evidence type="ECO:0000259" key="6">
    <source>
        <dbReference type="PROSITE" id="PS50850"/>
    </source>
</evidence>
<name>A0ABP8KBI4_9BACT</name>
<evidence type="ECO:0000256" key="3">
    <source>
        <dbReference type="ARBA" id="ARBA00022989"/>
    </source>
</evidence>
<feature type="transmembrane region" description="Helical" evidence="5">
    <location>
        <begin position="234"/>
        <end position="254"/>
    </location>
</feature>
<reference evidence="8" key="1">
    <citation type="journal article" date="2019" name="Int. J. Syst. Evol. Microbiol.">
        <title>The Global Catalogue of Microorganisms (GCM) 10K type strain sequencing project: providing services to taxonomists for standard genome sequencing and annotation.</title>
        <authorList>
            <consortium name="The Broad Institute Genomics Platform"/>
            <consortium name="The Broad Institute Genome Sequencing Center for Infectious Disease"/>
            <person name="Wu L."/>
            <person name="Ma J."/>
        </authorList>
    </citation>
    <scope>NUCLEOTIDE SEQUENCE [LARGE SCALE GENOMIC DNA]</scope>
    <source>
        <strain evidence="8">JCM 17925</strain>
    </source>
</reference>
<feature type="transmembrane region" description="Helical" evidence="5">
    <location>
        <begin position="12"/>
        <end position="31"/>
    </location>
</feature>
<dbReference type="SUPFAM" id="SSF103473">
    <property type="entry name" value="MFS general substrate transporter"/>
    <property type="match status" value="1"/>
</dbReference>
<evidence type="ECO:0000256" key="4">
    <source>
        <dbReference type="ARBA" id="ARBA00023136"/>
    </source>
</evidence>
<keyword evidence="2 5" id="KW-0812">Transmembrane</keyword>
<sequence>MTSRSIGSYRWTICGLIFFATTINYLDRVVISLLKPNLEKDFNWTETDYSNLVVVFQAAYALGMLGIGRVIDKVGTKTGYAISLTLWSIVGMATALAKTTFGFGIARAALGLSEAGNFPAAIKTVAEWFPKKERALATGIFNSGTNVGAILAPLTVPFIATNWGWQWAFILTGATGIIWLVLWLTIYDTPARHKNVTTEELNYINSDVEERMEEEAAKGEKVSWFRLLTFRQTWAFFFGKLLTDPIWWFYLFWLPAFLKAEYGLQGTDMALPVALVYTIASIGSVFGGWLPLNLIKRGFPVFRARKTSMFIYALCALPVVFAQYLGSMNLWLAVLIIGFAASAHQAWSANIFTTVSDMFPRRAVASVTGIGGMAGAFGGIFIARLAGQLFDYYKGQGHIETGYYIMFIICGFAYLTAWSIMHFLVPKFKLVNFSGTQTPEPVSPVA</sequence>
<dbReference type="CDD" id="cd17319">
    <property type="entry name" value="MFS_ExuT_GudP_like"/>
    <property type="match status" value="1"/>
</dbReference>
<evidence type="ECO:0000256" key="5">
    <source>
        <dbReference type="SAM" id="Phobius"/>
    </source>
</evidence>
<feature type="transmembrane region" description="Helical" evidence="5">
    <location>
        <begin position="364"/>
        <end position="383"/>
    </location>
</feature>
<feature type="transmembrane region" description="Helical" evidence="5">
    <location>
        <begin position="51"/>
        <end position="71"/>
    </location>
</feature>
<feature type="transmembrane region" description="Helical" evidence="5">
    <location>
        <begin position="274"/>
        <end position="295"/>
    </location>
</feature>
<proteinExistence type="predicted"/>
<keyword evidence="8" id="KW-1185">Reference proteome</keyword>
<organism evidence="7 8">
    <name type="scientific">Nibrella viscosa</name>
    <dbReference type="NCBI Taxonomy" id="1084524"/>
    <lineage>
        <taxon>Bacteria</taxon>
        <taxon>Pseudomonadati</taxon>
        <taxon>Bacteroidota</taxon>
        <taxon>Cytophagia</taxon>
        <taxon>Cytophagales</taxon>
        <taxon>Spirosomataceae</taxon>
        <taxon>Nibrella</taxon>
    </lineage>
</organism>
<keyword evidence="3 5" id="KW-1133">Transmembrane helix</keyword>